<sequence>MDQLQAWYSAAPDFFKCFGVSRGNVLGYTIALPVPLSAWTALSLGKLEEQDVTGPLVCRGIRTMQSRDEGEVGVHFWHVERSLAWPSHTEIRFSTVVAEYIHSLRAQYGVRHFSALTASPAGQALFQRLNFSLAGVYDFVYWDDHKMQVQHVCADDGPKFELDDSHKIIHKCGFMVRRM</sequence>
<organism evidence="1 2">
    <name type="scientific">Taphrina deformans (strain PYCC 5710 / ATCC 11124 / CBS 356.35 / IMI 108563 / JCM 9778 / NBRC 8474)</name>
    <name type="common">Peach leaf curl fungus</name>
    <name type="synonym">Lalaria deformans</name>
    <dbReference type="NCBI Taxonomy" id="1097556"/>
    <lineage>
        <taxon>Eukaryota</taxon>
        <taxon>Fungi</taxon>
        <taxon>Dikarya</taxon>
        <taxon>Ascomycota</taxon>
        <taxon>Taphrinomycotina</taxon>
        <taxon>Taphrinomycetes</taxon>
        <taxon>Taphrinales</taxon>
        <taxon>Taphrinaceae</taxon>
        <taxon>Taphrina</taxon>
    </lineage>
</organism>
<accession>R4XMH5</accession>
<dbReference type="EMBL" id="CAHR02000254">
    <property type="protein sequence ID" value="CCG84510.1"/>
    <property type="molecule type" value="Genomic_DNA"/>
</dbReference>
<proteinExistence type="predicted"/>
<reference evidence="1 2" key="1">
    <citation type="journal article" date="2013" name="MBio">
        <title>Genome sequencing of the plant pathogen Taphrina deformans, the causal agent of peach leaf curl.</title>
        <authorList>
            <person name="Cisse O.H."/>
            <person name="Almeida J.M.G.C.F."/>
            <person name="Fonseca A."/>
            <person name="Kumar A.A."/>
            <person name="Salojaervi J."/>
            <person name="Overmyer K."/>
            <person name="Hauser P.M."/>
            <person name="Pagni M."/>
        </authorList>
    </citation>
    <scope>NUCLEOTIDE SEQUENCE [LARGE SCALE GENOMIC DNA]</scope>
    <source>
        <strain evidence="2">PYCC 5710 / ATCC 11124 / CBS 356.35 / IMI 108563 / JCM 9778 / NBRC 8474</strain>
    </source>
</reference>
<dbReference type="AlphaFoldDB" id="R4XMH5"/>
<gene>
    <name evidence="1" type="ORF">TAPDE_004975</name>
</gene>
<comment type="caution">
    <text evidence="1">The sequence shown here is derived from an EMBL/GenBank/DDBJ whole genome shotgun (WGS) entry which is preliminary data.</text>
</comment>
<protein>
    <recommendedName>
        <fullName evidence="3">N-acetyltransferase domain-containing protein</fullName>
    </recommendedName>
</protein>
<name>R4XMH5_TAPDE</name>
<evidence type="ECO:0008006" key="3">
    <source>
        <dbReference type="Google" id="ProtNLM"/>
    </source>
</evidence>
<evidence type="ECO:0000313" key="2">
    <source>
        <dbReference type="Proteomes" id="UP000013776"/>
    </source>
</evidence>
<dbReference type="OrthoDB" id="4735138at2759"/>
<keyword evidence="2" id="KW-1185">Reference proteome</keyword>
<dbReference type="eggNOG" id="ENOG502SEB7">
    <property type="taxonomic scope" value="Eukaryota"/>
</dbReference>
<evidence type="ECO:0000313" key="1">
    <source>
        <dbReference type="EMBL" id="CCG84510.1"/>
    </source>
</evidence>
<dbReference type="Proteomes" id="UP000013776">
    <property type="component" value="Unassembled WGS sequence"/>
</dbReference>